<dbReference type="PANTHER" id="PTHR33116:SF79">
    <property type="entry name" value="REVERSE TRANSCRIPTASE DOMAIN, ZINC FINGER, CCHC-TYPE-RELATED"/>
    <property type="match status" value="1"/>
</dbReference>
<keyword evidence="5" id="KW-1185">Reference proteome</keyword>
<dbReference type="PANTHER" id="PTHR33116">
    <property type="entry name" value="REVERSE TRANSCRIPTASE ZINC-BINDING DOMAIN-CONTAINING PROTEIN-RELATED-RELATED"/>
    <property type="match status" value="1"/>
</dbReference>
<reference evidence="4" key="1">
    <citation type="journal article" date="2022" name="Int. J. Mol. Sci.">
        <title>Draft Genome of Tanacetum Coccineum: Genomic Comparison of Closely Related Tanacetum-Family Plants.</title>
        <authorList>
            <person name="Yamashiro T."/>
            <person name="Shiraishi A."/>
            <person name="Nakayama K."/>
            <person name="Satake H."/>
        </authorList>
    </citation>
    <scope>NUCLEOTIDE SEQUENCE</scope>
</reference>
<feature type="region of interest" description="Disordered" evidence="2">
    <location>
        <begin position="1243"/>
        <end position="1281"/>
    </location>
</feature>
<evidence type="ECO:0000313" key="4">
    <source>
        <dbReference type="EMBL" id="GJT02278.1"/>
    </source>
</evidence>
<proteinExistence type="predicted"/>
<evidence type="ECO:0000313" key="5">
    <source>
        <dbReference type="Proteomes" id="UP001151760"/>
    </source>
</evidence>
<accession>A0ABQ5AM28</accession>
<sequence length="1557" mass="177727">MKWMIEVGEALGYDVKGCRKSLRKCKKRVWIKELCFKHNVHILGVQETKMSKSKVQLRSMWEVNQRGLALLFLDATIFNSFMHDTDLIDLLMDGRHFTWVNKVGSKMSKLDCFLILYDVLHSNTDLKVVALDRLWSNHNPILLHYKKNDFFPIPFKIFNSWFDRIEFEDIVKEKWAAISDLEQSKPLHTQLKDLKSYLKLWMQELEDLEKLESMDLVQKSRVKWEVEGDENLKFFHGLINSRRKSQMVQGIMLDGVLNSDPKDIKSAFLDFYKDKFSCHNFPVLFPLILAAHRLSIANRDFLESMVSMDEIKVEVWDCGSQKALRPDGYSFKFIKKLWDLLKNDIQSFVIVAKILDNRLSKVIDSIISPKQSAIITRRKILDGPLILRETINWYNKRKKKMMLFKVNFEKVFDSVSWRDLRQGDTLSPFLFIIVMEGLHMALNDGLDTNMFHGVKVDFLGMYLSHLFYADDVIILSEWNLNAMENIIRILNIFYIAFWLKINIYKSNVYGVRVSSNEVEIMASYTGYKAGFFPFTYLGLPIGLNMSRIMNWQPLTNHFKVSETVVKSLKSLRASFFWGSFEDFKKLVWVKWSNILASLNKIDLSVGSLKAFNMSLLLKWRWRLFHNSNSLWVHVVKAIYGDEAGIDIRGCHINGVGDGSFIRFGKDTYRPVNVGRTKGEFNALNFDIASLEPKELVDSDTCIWSLSHDDKFLVNSVTKHIDKLSLSSLSPISTASTSVSTGSRVSTISREDENHDENANIPPPVPPTQQAPHTLSTIKLPIMKKDTNGQIRVLPPKTVNEILARERERKARTTLLMSIPEDHLVKFHKMTDTKELWEAIKYRFGGNDESKKMQKYILKQQFESFSVSNSEGLHKGYDKFQSLLSQLKIHGAGVSIEDANQKFLRVFEPDVKRSTRSSSSTQNFAFVSSSTSSTNDVSTAYGVSTSFGHNSQKEGSSSYTDELTYSFFTNQSSGPQLDHEDLEQVDDFDLEEMDLKWQVAMISMRLKKFYNKTGRKLQSKGNQESRRRDAGNTGYKVKDNGRRPRKQEEPKALVTLDGDGVDWTGHAEDEQENFDLMAYSNSGSDTEVTSCSKECVESYAKLKKLYDEQREQLGDSSIEIQAYTQALKKKLLAEAVKEKEELKAKLENIQSSSKGLSKLLNSQMSAKDKSGLGYGDQIHEGVSSYENEVLECLFDSRSSDVEDSPVNDRFAKVKGLHAVFPPMTGIYMPSKYDFGIDESKFTYGPKQSKTSESDAKTSNFASCESNSSVETLESYESDDSDDEYMIKPSKEQEKPSFAFVNTIKHVKTPRETVKEQKTCSPSPKADKRDMNGLMSKRLGLGYGFTRKACPKADKRDINFFRATNKFDDAVKALKKFVCLRMSTTHYLLTCGRDLGMAPKKSTRSTPVSRKILPQPTVTRCPLQAMIDQDGRLYPQKNMLCGKSDQVLHLSLLAGALDVVEFPRRIVGHDVAMFLRESDKVERYVGGLPDMIHGKQEEKLTQPQAPTTSSQEAEMWVNAYAAGTGERKEYAGTLSLCNSESFTRIGSALKMRIRKRVGH</sequence>
<feature type="compositionally biased region" description="Basic and acidic residues" evidence="2">
    <location>
        <begin position="748"/>
        <end position="757"/>
    </location>
</feature>
<evidence type="ECO:0000256" key="2">
    <source>
        <dbReference type="SAM" id="MobiDB-lite"/>
    </source>
</evidence>
<organism evidence="4 5">
    <name type="scientific">Tanacetum coccineum</name>
    <dbReference type="NCBI Taxonomy" id="301880"/>
    <lineage>
        <taxon>Eukaryota</taxon>
        <taxon>Viridiplantae</taxon>
        <taxon>Streptophyta</taxon>
        <taxon>Embryophyta</taxon>
        <taxon>Tracheophyta</taxon>
        <taxon>Spermatophyta</taxon>
        <taxon>Magnoliopsida</taxon>
        <taxon>eudicotyledons</taxon>
        <taxon>Gunneridae</taxon>
        <taxon>Pentapetalae</taxon>
        <taxon>asterids</taxon>
        <taxon>campanulids</taxon>
        <taxon>Asterales</taxon>
        <taxon>Asteraceae</taxon>
        <taxon>Asteroideae</taxon>
        <taxon>Anthemideae</taxon>
        <taxon>Anthemidinae</taxon>
        <taxon>Tanacetum</taxon>
    </lineage>
</organism>
<keyword evidence="1" id="KW-0175">Coiled coil</keyword>
<feature type="region of interest" description="Disordered" evidence="2">
    <location>
        <begin position="1013"/>
        <end position="1048"/>
    </location>
</feature>
<feature type="compositionally biased region" description="Polar residues" evidence="2">
    <location>
        <begin position="1255"/>
        <end position="1270"/>
    </location>
</feature>
<feature type="compositionally biased region" description="Acidic residues" evidence="2">
    <location>
        <begin position="1272"/>
        <end position="1281"/>
    </location>
</feature>
<evidence type="ECO:0000259" key="3">
    <source>
        <dbReference type="Pfam" id="PF00078"/>
    </source>
</evidence>
<feature type="region of interest" description="Disordered" evidence="2">
    <location>
        <begin position="732"/>
        <end position="771"/>
    </location>
</feature>
<feature type="region of interest" description="Disordered" evidence="2">
    <location>
        <begin position="1309"/>
        <end position="1329"/>
    </location>
</feature>
<dbReference type="Pfam" id="PF00078">
    <property type="entry name" value="RVT_1"/>
    <property type="match status" value="1"/>
</dbReference>
<feature type="domain" description="Reverse transcriptase" evidence="3">
    <location>
        <begin position="417"/>
        <end position="510"/>
    </location>
</feature>
<feature type="compositionally biased region" description="Basic and acidic residues" evidence="2">
    <location>
        <begin position="1022"/>
        <end position="1048"/>
    </location>
</feature>
<gene>
    <name evidence="4" type="ORF">Tco_0823447</name>
</gene>
<dbReference type="InterPro" id="IPR000477">
    <property type="entry name" value="RT_dom"/>
</dbReference>
<dbReference type="CDD" id="cd01650">
    <property type="entry name" value="RT_nLTR_like"/>
    <property type="match status" value="1"/>
</dbReference>
<reference evidence="4" key="2">
    <citation type="submission" date="2022-01" db="EMBL/GenBank/DDBJ databases">
        <authorList>
            <person name="Yamashiro T."/>
            <person name="Shiraishi A."/>
            <person name="Satake H."/>
            <person name="Nakayama K."/>
        </authorList>
    </citation>
    <scope>NUCLEOTIDE SEQUENCE</scope>
</reference>
<protein>
    <submittedName>
        <fullName evidence="4">Ribonuclease H-like domain-containing protein</fullName>
    </submittedName>
</protein>
<feature type="coiled-coil region" evidence="1">
    <location>
        <begin position="1127"/>
        <end position="1158"/>
    </location>
</feature>
<dbReference type="Proteomes" id="UP001151760">
    <property type="component" value="Unassembled WGS sequence"/>
</dbReference>
<comment type="caution">
    <text evidence="4">The sequence shown here is derived from an EMBL/GenBank/DDBJ whole genome shotgun (WGS) entry which is preliminary data.</text>
</comment>
<name>A0ABQ5AM28_9ASTR</name>
<evidence type="ECO:0000256" key="1">
    <source>
        <dbReference type="SAM" id="Coils"/>
    </source>
</evidence>
<feature type="compositionally biased region" description="Low complexity" evidence="2">
    <location>
        <begin position="732"/>
        <end position="747"/>
    </location>
</feature>
<dbReference type="Pfam" id="PF14223">
    <property type="entry name" value="Retrotran_gag_2"/>
    <property type="match status" value="1"/>
</dbReference>
<dbReference type="EMBL" id="BQNB010012337">
    <property type="protein sequence ID" value="GJT02278.1"/>
    <property type="molecule type" value="Genomic_DNA"/>
</dbReference>